<keyword evidence="4" id="KW-0433">Leucine-rich repeat</keyword>
<evidence type="ECO:0000256" key="5">
    <source>
        <dbReference type="ARBA" id="ARBA00022692"/>
    </source>
</evidence>
<dbReference type="GO" id="GO:0005886">
    <property type="term" value="C:plasma membrane"/>
    <property type="evidence" value="ECO:0007669"/>
    <property type="project" value="TreeGrafter"/>
</dbReference>
<evidence type="ECO:0000259" key="16">
    <source>
        <dbReference type="PROSITE" id="PS50104"/>
    </source>
</evidence>
<evidence type="ECO:0000256" key="13">
    <source>
        <dbReference type="ARBA" id="ARBA00023198"/>
    </source>
</evidence>
<feature type="transmembrane region" description="Helical" evidence="15">
    <location>
        <begin position="642"/>
        <end position="665"/>
    </location>
</feature>
<dbReference type="SMART" id="SM00255">
    <property type="entry name" value="TIR"/>
    <property type="match status" value="1"/>
</dbReference>
<dbReference type="InterPro" id="IPR017241">
    <property type="entry name" value="Toll-like_receptor"/>
</dbReference>
<dbReference type="InterPro" id="IPR001611">
    <property type="entry name" value="Leu-rich_rpt"/>
</dbReference>
<keyword evidence="12" id="KW-0325">Glycoprotein</keyword>
<comment type="subcellular location">
    <subcellularLocation>
        <location evidence="1">Membrane</location>
        <topology evidence="1">Single-pass type I membrane protein</topology>
    </subcellularLocation>
</comment>
<dbReference type="SMART" id="SM00365">
    <property type="entry name" value="LRR_SD22"/>
    <property type="match status" value="5"/>
</dbReference>
<gene>
    <name evidence="17" type="ORF">JOB18_034498</name>
</gene>
<dbReference type="PROSITE" id="PS50104">
    <property type="entry name" value="TIR"/>
    <property type="match status" value="1"/>
</dbReference>
<keyword evidence="10 15" id="KW-0472">Membrane</keyword>
<name>A0AAV6RWM6_SOLSE</name>
<evidence type="ECO:0000256" key="9">
    <source>
        <dbReference type="ARBA" id="ARBA00022989"/>
    </source>
</evidence>
<organism evidence="17 18">
    <name type="scientific">Solea senegalensis</name>
    <name type="common">Senegalese sole</name>
    <dbReference type="NCBI Taxonomy" id="28829"/>
    <lineage>
        <taxon>Eukaryota</taxon>
        <taxon>Metazoa</taxon>
        <taxon>Chordata</taxon>
        <taxon>Craniata</taxon>
        <taxon>Vertebrata</taxon>
        <taxon>Euteleostomi</taxon>
        <taxon>Actinopterygii</taxon>
        <taxon>Neopterygii</taxon>
        <taxon>Teleostei</taxon>
        <taxon>Neoteleostei</taxon>
        <taxon>Acanthomorphata</taxon>
        <taxon>Carangaria</taxon>
        <taxon>Pleuronectiformes</taxon>
        <taxon>Pleuronectoidei</taxon>
        <taxon>Soleidae</taxon>
        <taxon>Solea</taxon>
    </lineage>
</organism>
<dbReference type="EMBL" id="JAGKHQ010000009">
    <property type="protein sequence ID" value="KAG7509089.1"/>
    <property type="molecule type" value="Genomic_DNA"/>
</dbReference>
<dbReference type="FunFam" id="3.80.10.10:FF:000306">
    <property type="entry name" value="Toll-like receptor 5"/>
    <property type="match status" value="1"/>
</dbReference>
<evidence type="ECO:0000256" key="4">
    <source>
        <dbReference type="ARBA" id="ARBA00022614"/>
    </source>
</evidence>
<evidence type="ECO:0000256" key="14">
    <source>
        <dbReference type="PIRNR" id="PIRNR037595"/>
    </source>
</evidence>
<dbReference type="SMART" id="SM00082">
    <property type="entry name" value="LRRCT"/>
    <property type="match status" value="1"/>
</dbReference>
<dbReference type="GO" id="GO:0045087">
    <property type="term" value="P:innate immune response"/>
    <property type="evidence" value="ECO:0007669"/>
    <property type="project" value="UniProtKB-KW"/>
</dbReference>
<dbReference type="InterPro" id="IPR000483">
    <property type="entry name" value="Cys-rich_flank_reg_C"/>
</dbReference>
<sequence>MTSILQVTTGNPSCTLRGSVAGCAFRGLYWVPALPPNITRLYLESNYISEINSTALRAYDQLEELDLGSQRVPLVIRNNAFLRQGKLIRLVLGDNIGLRLEPRAFAGLYKLQVFFLDHCGLSYSILEGNYLQPLRSLELLELSGNTITRLRPGLFFSTLTRLTSLNLKLNQIERLCEEDLAGFRGKYFTFLTLSSNSIGRMYEKNGTGCGNPFKDMTFQVLDLSSNGFNVTKTRLFFRAIQGTPIAHLTFSGHMGKGFLHDNLADPDESTFEDLANSTVDVFDLSNNFIFFLKKAVFSGLKVVRIIDVSHNKINQINRNAFDGLQGHLQMLNLSSNLLGEVHSYTFANLTKLRILDLSNNHIGALGYKAFSGLPHLGALFLRGNSLRDLGSPALLPNLQYLFLNDNKLKFLHGIADLGLSSIHLDLSDNRLTNLEDVYDIVNHFKHLRYFVYGGNFIKWCQPILDDAIPYNNSLLVLDLHDSSLQMIWEQGKCLDLFNSLNNLLGIILSFNSLTSLPRGIFRGLSSIEEMDLSSNALTFLEVDVFPLSLKSLVLSNNFLASPDPMTFQSLATLSLEGNHFHCDCHLESFLQWLDATNVTLSPAETHRCGFPAALRDLPLANYTAVVEPCEVDDDEAVQYLKFVLFIASALLVITVTLSGIVYARLRGQIFILYKKMAGRVLEGPKAAPPVEELQYDAFVCFSNNDYVWVEAALLKKLDDQFSEENIFHCCFEARDFLPGEDHLSNIRSAVWGSRKTLCIISKEFLKDGWCLEAFSVAQSRMLEELTDILILLVVGKVAHYQLMKYNAIRNLIQKREYLVWPEDPQDLDWFYERLITQLLKDSKTKKIEAEDKRPDIRPQDDVELKEIRL</sequence>
<feature type="domain" description="TIR" evidence="16">
    <location>
        <begin position="693"/>
        <end position="838"/>
    </location>
</feature>
<reference evidence="17 18" key="1">
    <citation type="journal article" date="2021" name="Sci. Rep.">
        <title>Chromosome anchoring in Senegalese sole (Solea senegalensis) reveals sex-associated markers and genome rearrangements in flatfish.</title>
        <authorList>
            <person name="Guerrero-Cozar I."/>
            <person name="Gomez-Garrido J."/>
            <person name="Berbel C."/>
            <person name="Martinez-Blanch J.F."/>
            <person name="Alioto T."/>
            <person name="Claros M.G."/>
            <person name="Gagnaire P.A."/>
            <person name="Manchado M."/>
        </authorList>
    </citation>
    <scope>NUCLEOTIDE SEQUENCE [LARGE SCALE GENOMIC DNA]</scope>
    <source>
        <strain evidence="17">Sse05_10M</strain>
    </source>
</reference>
<protein>
    <submittedName>
        <fullName evidence="17">Toll-like receptor 5</fullName>
    </submittedName>
</protein>
<keyword evidence="18" id="KW-1185">Reference proteome</keyword>
<dbReference type="GO" id="GO:0006954">
    <property type="term" value="P:inflammatory response"/>
    <property type="evidence" value="ECO:0007669"/>
    <property type="project" value="UniProtKB-KW"/>
</dbReference>
<evidence type="ECO:0000256" key="8">
    <source>
        <dbReference type="ARBA" id="ARBA00022859"/>
    </source>
</evidence>
<comment type="caution">
    <text evidence="17">The sequence shown here is derived from an EMBL/GenBank/DDBJ whole genome shotgun (WGS) entry which is preliminary data.</text>
</comment>
<dbReference type="PANTHER" id="PTHR24365:SF525">
    <property type="entry name" value="TOLL-LIKE RECEPTOR 5"/>
    <property type="match status" value="1"/>
</dbReference>
<comment type="similarity">
    <text evidence="2 14">Belongs to the Toll-like receptor family.</text>
</comment>
<evidence type="ECO:0000256" key="15">
    <source>
        <dbReference type="SAM" id="Phobius"/>
    </source>
</evidence>
<dbReference type="SMART" id="SM00369">
    <property type="entry name" value="LRR_TYP"/>
    <property type="match status" value="10"/>
</dbReference>
<proteinExistence type="inferred from homology"/>
<keyword evidence="5 15" id="KW-0812">Transmembrane</keyword>
<dbReference type="InterPro" id="IPR003591">
    <property type="entry name" value="Leu-rich_rpt_typical-subtyp"/>
</dbReference>
<accession>A0AAV6RWM6</accession>
<evidence type="ECO:0000313" key="17">
    <source>
        <dbReference type="EMBL" id="KAG7509089.1"/>
    </source>
</evidence>
<evidence type="ECO:0000256" key="2">
    <source>
        <dbReference type="ARBA" id="ARBA00009634"/>
    </source>
</evidence>
<keyword evidence="11 14" id="KW-0675">Receptor</keyword>
<dbReference type="PANTHER" id="PTHR24365">
    <property type="entry name" value="TOLL-LIKE RECEPTOR"/>
    <property type="match status" value="1"/>
</dbReference>
<evidence type="ECO:0000313" key="18">
    <source>
        <dbReference type="Proteomes" id="UP000693946"/>
    </source>
</evidence>
<keyword evidence="13 14" id="KW-0395">Inflammatory response</keyword>
<dbReference type="AlphaFoldDB" id="A0AAV6RWM6"/>
<evidence type="ECO:0000256" key="7">
    <source>
        <dbReference type="ARBA" id="ARBA00022737"/>
    </source>
</evidence>
<dbReference type="Pfam" id="PF13855">
    <property type="entry name" value="LRR_8"/>
    <property type="match status" value="4"/>
</dbReference>
<keyword evidence="6" id="KW-0732">Signal</keyword>
<keyword evidence="3 14" id="KW-0399">Innate immunity</keyword>
<evidence type="ECO:0000256" key="12">
    <source>
        <dbReference type="ARBA" id="ARBA00023180"/>
    </source>
</evidence>
<evidence type="ECO:0000256" key="3">
    <source>
        <dbReference type="ARBA" id="ARBA00022588"/>
    </source>
</evidence>
<dbReference type="PROSITE" id="PS51450">
    <property type="entry name" value="LRR"/>
    <property type="match status" value="2"/>
</dbReference>
<dbReference type="GO" id="GO:0038023">
    <property type="term" value="F:signaling receptor activity"/>
    <property type="evidence" value="ECO:0007669"/>
    <property type="project" value="TreeGrafter"/>
</dbReference>
<dbReference type="FunFam" id="3.40.50.10140:FF:000001">
    <property type="entry name" value="Toll-like receptor 2"/>
    <property type="match status" value="1"/>
</dbReference>
<evidence type="ECO:0000256" key="1">
    <source>
        <dbReference type="ARBA" id="ARBA00004479"/>
    </source>
</evidence>
<keyword evidence="7" id="KW-0677">Repeat</keyword>
<evidence type="ECO:0000256" key="6">
    <source>
        <dbReference type="ARBA" id="ARBA00022729"/>
    </source>
</evidence>
<evidence type="ECO:0000256" key="10">
    <source>
        <dbReference type="ARBA" id="ARBA00023136"/>
    </source>
</evidence>
<dbReference type="GO" id="GO:0002224">
    <property type="term" value="P:toll-like receptor signaling pathway"/>
    <property type="evidence" value="ECO:0007669"/>
    <property type="project" value="TreeGrafter"/>
</dbReference>
<dbReference type="Pfam" id="PF01582">
    <property type="entry name" value="TIR"/>
    <property type="match status" value="1"/>
</dbReference>
<dbReference type="InterPro" id="IPR000157">
    <property type="entry name" value="TIR_dom"/>
</dbReference>
<keyword evidence="8 14" id="KW-0391">Immunity</keyword>
<dbReference type="Proteomes" id="UP000693946">
    <property type="component" value="Linkage Group LG17"/>
</dbReference>
<evidence type="ECO:0000256" key="11">
    <source>
        <dbReference type="ARBA" id="ARBA00023170"/>
    </source>
</evidence>
<dbReference type="PIRSF" id="PIRSF037595">
    <property type="entry name" value="Toll-like_receptor"/>
    <property type="match status" value="1"/>
</dbReference>
<keyword evidence="9 15" id="KW-1133">Transmembrane helix</keyword>